<dbReference type="RefSeq" id="WP_267621976.1">
    <property type="nucleotide sequence ID" value="NZ_JAODIW010000006.1"/>
</dbReference>
<dbReference type="Pfam" id="PF14221">
    <property type="entry name" value="DUF4330"/>
    <property type="match status" value="1"/>
</dbReference>
<keyword evidence="3" id="KW-1185">Reference proteome</keyword>
<sequence>MSPIDERGNLFGLVNVVDAAVVILAVALVVASLAFLLQPEPEPEPTEPDLVATSATLDLGTQPSYLVEEIEVGDSYSPAENSELTISEIYVTPQDEAVRVILDVNLSGPESGGVLDYAGAPPRVGRSLDIQTIAYQVSGEIRGVDDPSQPTTTKVLVADRVSTGTAESIQAGDKYILGGRTVATVESITTSATNDTGHSHILVGLSLSTWLDNGTAHFGGRVIRRNASVLFRTDEYEFTGQVRRVGTTEPRRNIEHGRSRSDFETSLCLSQARFDWE</sequence>
<evidence type="ECO:0000313" key="2">
    <source>
        <dbReference type="EMBL" id="MFC4357716.1"/>
    </source>
</evidence>
<accession>A0ABD5P9Y5</accession>
<keyword evidence="1" id="KW-0472">Membrane</keyword>
<feature type="transmembrane region" description="Helical" evidence="1">
    <location>
        <begin position="12"/>
        <end position="37"/>
    </location>
</feature>
<keyword evidence="1" id="KW-0812">Transmembrane</keyword>
<dbReference type="AlphaFoldDB" id="A0ABD5P9Y5"/>
<comment type="caution">
    <text evidence="2">The sequence shown here is derived from an EMBL/GenBank/DDBJ whole genome shotgun (WGS) entry which is preliminary data.</text>
</comment>
<dbReference type="Proteomes" id="UP001595921">
    <property type="component" value="Unassembled WGS sequence"/>
</dbReference>
<proteinExistence type="predicted"/>
<keyword evidence="1" id="KW-1133">Transmembrane helix</keyword>
<dbReference type="InterPro" id="IPR025480">
    <property type="entry name" value="DUF4330"/>
</dbReference>
<dbReference type="EMBL" id="JBHSDS010000003">
    <property type="protein sequence ID" value="MFC4357716.1"/>
    <property type="molecule type" value="Genomic_DNA"/>
</dbReference>
<organism evidence="2 3">
    <name type="scientific">Halobium salinum</name>
    <dbReference type="NCBI Taxonomy" id="1364940"/>
    <lineage>
        <taxon>Archaea</taxon>
        <taxon>Methanobacteriati</taxon>
        <taxon>Methanobacteriota</taxon>
        <taxon>Stenosarchaea group</taxon>
        <taxon>Halobacteria</taxon>
        <taxon>Halobacteriales</taxon>
        <taxon>Haloferacaceae</taxon>
        <taxon>Halobium</taxon>
    </lineage>
</organism>
<reference evidence="2 3" key="1">
    <citation type="journal article" date="2019" name="Int. J. Syst. Evol. Microbiol.">
        <title>The Global Catalogue of Microorganisms (GCM) 10K type strain sequencing project: providing services to taxonomists for standard genome sequencing and annotation.</title>
        <authorList>
            <consortium name="The Broad Institute Genomics Platform"/>
            <consortium name="The Broad Institute Genome Sequencing Center for Infectious Disease"/>
            <person name="Wu L."/>
            <person name="Ma J."/>
        </authorList>
    </citation>
    <scope>NUCLEOTIDE SEQUENCE [LARGE SCALE GENOMIC DNA]</scope>
    <source>
        <strain evidence="2 3">CGMCC 1.12553</strain>
    </source>
</reference>
<evidence type="ECO:0000313" key="3">
    <source>
        <dbReference type="Proteomes" id="UP001595921"/>
    </source>
</evidence>
<evidence type="ECO:0000256" key="1">
    <source>
        <dbReference type="SAM" id="Phobius"/>
    </source>
</evidence>
<protein>
    <submittedName>
        <fullName evidence="2">DUF4330 family protein</fullName>
    </submittedName>
</protein>
<name>A0ABD5P9Y5_9EURY</name>
<gene>
    <name evidence="2" type="ORF">ACFO0N_07105</name>
</gene>